<dbReference type="EMBL" id="JAVDUJ010000001">
    <property type="protein sequence ID" value="MDR6938760.1"/>
    <property type="molecule type" value="Genomic_DNA"/>
</dbReference>
<gene>
    <name evidence="3" type="primary">coaBC</name>
    <name evidence="7" type="ORF">J2S36_000303</name>
</gene>
<evidence type="ECO:0000256" key="2">
    <source>
        <dbReference type="ARBA" id="ARBA00023239"/>
    </source>
</evidence>
<comment type="function">
    <text evidence="4">Catalyzes two steps in the biosynthesis of coenzyme A. In the first step cysteine is conjugated to 4'-phosphopantothenate to form 4-phosphopantothenoylcysteine, in the latter compound is decarboxylated to form 4'-phosphopantotheine.</text>
</comment>
<feature type="domain" description="Flavoprotein" evidence="5">
    <location>
        <begin position="18"/>
        <end position="187"/>
    </location>
</feature>
<keyword evidence="1 3" id="KW-0210">Decarboxylase</keyword>
<evidence type="ECO:0000259" key="6">
    <source>
        <dbReference type="Pfam" id="PF04127"/>
    </source>
</evidence>
<dbReference type="GO" id="GO:0004633">
    <property type="term" value="F:phosphopantothenoylcysteine decarboxylase activity"/>
    <property type="evidence" value="ECO:0007669"/>
    <property type="project" value="UniProtKB-EC"/>
</dbReference>
<dbReference type="EC" id="6.3.2.5" evidence="3"/>
<keyword evidence="3" id="KW-0511">Multifunctional enzyme</keyword>
<feature type="binding site" evidence="3">
    <location>
        <begin position="330"/>
        <end position="333"/>
    </location>
    <ligand>
        <name>CTP</name>
        <dbReference type="ChEBI" id="CHEBI:37563"/>
    </ligand>
</feature>
<dbReference type="NCBIfam" id="TIGR00521">
    <property type="entry name" value="coaBC_dfp"/>
    <property type="match status" value="1"/>
</dbReference>
<dbReference type="InterPro" id="IPR003382">
    <property type="entry name" value="Flavoprotein"/>
</dbReference>
<proteinExistence type="inferred from homology"/>
<comment type="caution">
    <text evidence="3">Lacks conserved residue(s) required for the propagation of feature annotation.</text>
</comment>
<evidence type="ECO:0000256" key="3">
    <source>
        <dbReference type="HAMAP-Rule" id="MF_02225"/>
    </source>
</evidence>
<feature type="binding site" evidence="3">
    <location>
        <position position="373"/>
    </location>
    <ligand>
        <name>CTP</name>
        <dbReference type="ChEBI" id="CHEBI:37563"/>
    </ligand>
</feature>
<dbReference type="GO" id="GO:0004632">
    <property type="term" value="F:phosphopantothenate--cysteine ligase activity"/>
    <property type="evidence" value="ECO:0007669"/>
    <property type="project" value="UniProtKB-EC"/>
</dbReference>
<dbReference type="InterPro" id="IPR007085">
    <property type="entry name" value="DNA/pantothenate-metab_flavo_C"/>
</dbReference>
<dbReference type="SUPFAM" id="SSF102645">
    <property type="entry name" value="CoaB-like"/>
    <property type="match status" value="1"/>
</dbReference>
<keyword evidence="3" id="KW-0479">Metal-binding</keyword>
<comment type="caution">
    <text evidence="7">The sequence shown here is derived from an EMBL/GenBank/DDBJ whole genome shotgun (WGS) entry which is preliminary data.</text>
</comment>
<comment type="catalytic activity">
    <reaction evidence="3 4">
        <text>(R)-4'-phosphopantothenate + L-cysteine + CTP = N-[(R)-4-phosphopantothenoyl]-L-cysteine + CMP + diphosphate + H(+)</text>
        <dbReference type="Rhea" id="RHEA:19397"/>
        <dbReference type="ChEBI" id="CHEBI:10986"/>
        <dbReference type="ChEBI" id="CHEBI:15378"/>
        <dbReference type="ChEBI" id="CHEBI:33019"/>
        <dbReference type="ChEBI" id="CHEBI:35235"/>
        <dbReference type="ChEBI" id="CHEBI:37563"/>
        <dbReference type="ChEBI" id="CHEBI:59458"/>
        <dbReference type="ChEBI" id="CHEBI:60377"/>
        <dbReference type="EC" id="6.3.2.5"/>
    </reaction>
</comment>
<feature type="binding site" evidence="3">
    <location>
        <position position="369"/>
    </location>
    <ligand>
        <name>CTP</name>
        <dbReference type="ChEBI" id="CHEBI:37563"/>
    </ligand>
</feature>
<keyword evidence="3" id="KW-0460">Magnesium</keyword>
<dbReference type="Gene3D" id="3.40.50.10300">
    <property type="entry name" value="CoaB-like"/>
    <property type="match status" value="1"/>
</dbReference>
<keyword evidence="2 3" id="KW-0456">Lyase</keyword>
<dbReference type="HAMAP" id="MF_02225">
    <property type="entry name" value="CoaBC"/>
    <property type="match status" value="1"/>
</dbReference>
<protein>
    <recommendedName>
        <fullName evidence="3">Coenzyme A biosynthesis bifunctional protein CoaBC</fullName>
    </recommendedName>
    <alternativeName>
        <fullName evidence="3">DNA/pantothenate metabolism flavoprotein</fullName>
    </alternativeName>
    <alternativeName>
        <fullName evidence="3">Phosphopantothenoylcysteine synthetase/decarboxylase</fullName>
        <shortName evidence="3">PPCS-PPCDC</shortName>
    </alternativeName>
    <domain>
        <recommendedName>
            <fullName evidence="3">Phosphopantothenoylcysteine decarboxylase</fullName>
            <shortName evidence="3">PPC decarboxylase</shortName>
            <shortName evidence="3">PPC-DC</shortName>
            <ecNumber evidence="3">4.1.1.36</ecNumber>
        </recommendedName>
        <alternativeName>
            <fullName evidence="3">CoaC</fullName>
        </alternativeName>
    </domain>
    <domain>
        <recommendedName>
            <fullName evidence="3">Phosphopantothenate--cysteine ligase</fullName>
            <ecNumber evidence="3">6.3.2.5</ecNumber>
        </recommendedName>
        <alternativeName>
            <fullName evidence="3">CoaB</fullName>
        </alternativeName>
        <alternativeName>
            <fullName evidence="3">Phosphopantothenoylcysteine synthetase</fullName>
            <shortName evidence="3">PPC synthetase</shortName>
            <shortName evidence="3">PPC-S</shortName>
        </alternativeName>
    </domain>
</protein>
<evidence type="ECO:0000256" key="1">
    <source>
        <dbReference type="ARBA" id="ARBA00022793"/>
    </source>
</evidence>
<dbReference type="InterPro" id="IPR036551">
    <property type="entry name" value="Flavin_trans-like"/>
</dbReference>
<organism evidence="7 8">
    <name type="scientific">Arcanobacterium hippocoleae</name>
    <dbReference type="NCBI Taxonomy" id="149017"/>
    <lineage>
        <taxon>Bacteria</taxon>
        <taxon>Bacillati</taxon>
        <taxon>Actinomycetota</taxon>
        <taxon>Actinomycetes</taxon>
        <taxon>Actinomycetales</taxon>
        <taxon>Actinomycetaceae</taxon>
        <taxon>Arcanobacterium</taxon>
    </lineage>
</organism>
<keyword evidence="3 4" id="KW-0436">Ligase</keyword>
<dbReference type="SUPFAM" id="SSF52507">
    <property type="entry name" value="Homo-oligomeric flavin-containing Cys decarboxylases, HFCD"/>
    <property type="match status" value="1"/>
</dbReference>
<dbReference type="Proteomes" id="UP001266099">
    <property type="component" value="Unassembled WGS sequence"/>
</dbReference>
<comment type="similarity">
    <text evidence="3 4">In the N-terminal section; belongs to the HFCD (homo-oligomeric flavin containing Cys decarboxylase) superfamily.</text>
</comment>
<evidence type="ECO:0000313" key="7">
    <source>
        <dbReference type="EMBL" id="MDR6938760.1"/>
    </source>
</evidence>
<comment type="pathway">
    <text evidence="3 4">Cofactor biosynthesis; coenzyme A biosynthesis; CoA from (R)-pantothenate: step 2/5.</text>
</comment>
<dbReference type="PANTHER" id="PTHR14359">
    <property type="entry name" value="HOMO-OLIGOMERIC FLAVIN CONTAINING CYS DECARBOXYLASE FAMILY"/>
    <property type="match status" value="1"/>
</dbReference>
<dbReference type="PANTHER" id="PTHR14359:SF6">
    <property type="entry name" value="PHOSPHOPANTOTHENOYLCYSTEINE DECARBOXYLASE"/>
    <property type="match status" value="1"/>
</dbReference>
<sequence>MDPSKAVSDLDNGSRPVVVLGVTGGIAAYKSVILLRQLRKLGIEVHVVPTPAALSMVGKVTWEAISGNSVNVYTDDGADRVTHVAYGQRADLIVIAPATANSIAKIRFGIADNLLLNTVLAARCPVLLAPAMHTEMWQNPATQENIAILKARGFHFVGPENGQLTGADSGIGRMSEPDRILNSVMDLLQHAKCRLSAAAKQLLGKNILISGGGTHEPIDPVRYIANKSTGKMAVALAHEFLRLGAQVTLVSANITDENLSALQYCGKQSELKIVKVTTALELAEKMEQLAPNADALIMAAAVSDYRVASAQSVKLKRSDALQELVLVPNPDILKHLVDTRNARKAQVICGFAAETGSPEKTYLEYGKEKARRKGADLLAINQVGQELGFGDVQTELSFVDRDGKILAAASGSKLEVAKAFAAFISEQVLALESS</sequence>
<dbReference type="Gene3D" id="3.40.50.1950">
    <property type="entry name" value="Flavin prenyltransferase-like"/>
    <property type="match status" value="1"/>
</dbReference>
<dbReference type="RefSeq" id="WP_309954824.1">
    <property type="nucleotide sequence ID" value="NZ_JAVDUJ010000001.1"/>
</dbReference>
<accession>A0ABU1T1N3</accession>
<dbReference type="InterPro" id="IPR035929">
    <property type="entry name" value="CoaB-like_sf"/>
</dbReference>
<feature type="region of interest" description="Phosphopantothenate--cysteine ligase" evidence="3">
    <location>
        <begin position="207"/>
        <end position="434"/>
    </location>
</feature>
<comment type="cofactor">
    <cofactor evidence="3">
        <name>FMN</name>
        <dbReference type="ChEBI" id="CHEBI:58210"/>
    </cofactor>
    <text evidence="3">Binds 1 FMN per subunit.</text>
</comment>
<feature type="binding site" evidence="3">
    <location>
        <position position="304"/>
    </location>
    <ligand>
        <name>CTP</name>
        <dbReference type="ChEBI" id="CHEBI:37563"/>
    </ligand>
</feature>
<comment type="catalytic activity">
    <reaction evidence="3 4">
        <text>N-[(R)-4-phosphopantothenoyl]-L-cysteine + H(+) = (R)-4'-phosphopantetheine + CO2</text>
        <dbReference type="Rhea" id="RHEA:16793"/>
        <dbReference type="ChEBI" id="CHEBI:15378"/>
        <dbReference type="ChEBI" id="CHEBI:16526"/>
        <dbReference type="ChEBI" id="CHEBI:59458"/>
        <dbReference type="ChEBI" id="CHEBI:61723"/>
        <dbReference type="EC" id="4.1.1.36"/>
    </reaction>
</comment>
<comment type="function">
    <text evidence="3">Catalyzes two sequential steps in the biosynthesis of coenzyme A. In the first step cysteine is conjugated to 4'-phosphopantothenate to form 4-phosphopantothenoylcysteine. In the second step the latter compound is decarboxylated to form 4'-phosphopantotheine.</text>
</comment>
<dbReference type="Pfam" id="PF02441">
    <property type="entry name" value="Flavoprotein"/>
    <property type="match status" value="1"/>
</dbReference>
<comment type="similarity">
    <text evidence="3 4">In the C-terminal section; belongs to the PPC synthetase family.</text>
</comment>
<keyword evidence="3 4" id="KW-0288">FMN</keyword>
<name>A0ABU1T1N3_9ACTO</name>
<feature type="binding site" evidence="3">
    <location>
        <position position="351"/>
    </location>
    <ligand>
        <name>CTP</name>
        <dbReference type="ChEBI" id="CHEBI:37563"/>
    </ligand>
</feature>
<keyword evidence="8" id="KW-1185">Reference proteome</keyword>
<feature type="binding site" evidence="3">
    <location>
        <position position="314"/>
    </location>
    <ligand>
        <name>CTP</name>
        <dbReference type="ChEBI" id="CHEBI:37563"/>
    </ligand>
</feature>
<keyword evidence="3 4" id="KW-0285">Flavoprotein</keyword>
<feature type="region of interest" description="Phosphopantothenoylcysteine decarboxylase" evidence="3">
    <location>
        <begin position="1"/>
        <end position="206"/>
    </location>
</feature>
<dbReference type="EC" id="4.1.1.36" evidence="3"/>
<evidence type="ECO:0000313" key="8">
    <source>
        <dbReference type="Proteomes" id="UP001266099"/>
    </source>
</evidence>
<evidence type="ECO:0000256" key="4">
    <source>
        <dbReference type="RuleBase" id="RU364078"/>
    </source>
</evidence>
<dbReference type="InterPro" id="IPR005252">
    <property type="entry name" value="CoaBC"/>
</dbReference>
<comment type="cofactor">
    <cofactor evidence="3">
        <name>Mg(2+)</name>
        <dbReference type="ChEBI" id="CHEBI:18420"/>
    </cofactor>
</comment>
<feature type="domain" description="DNA/pantothenate metabolism flavoprotein C-terminal" evidence="6">
    <location>
        <begin position="203"/>
        <end position="425"/>
    </location>
</feature>
<comment type="pathway">
    <text evidence="3 4">Cofactor biosynthesis; coenzyme A biosynthesis; CoA from (R)-pantothenate: step 3/5.</text>
</comment>
<dbReference type="Pfam" id="PF04127">
    <property type="entry name" value="DFP"/>
    <property type="match status" value="1"/>
</dbReference>
<reference evidence="7 8" key="1">
    <citation type="submission" date="2023-07" db="EMBL/GenBank/DDBJ databases">
        <title>Sequencing the genomes of 1000 actinobacteria strains.</title>
        <authorList>
            <person name="Klenk H.-P."/>
        </authorList>
    </citation>
    <scope>NUCLEOTIDE SEQUENCE [LARGE SCALE GENOMIC DNA]</scope>
    <source>
        <strain evidence="7 8">DSM 15539</strain>
    </source>
</reference>
<evidence type="ECO:0000259" key="5">
    <source>
        <dbReference type="Pfam" id="PF02441"/>
    </source>
</evidence>